<dbReference type="InterPro" id="IPR015946">
    <property type="entry name" value="KH_dom-like_a/b"/>
</dbReference>
<keyword evidence="6" id="KW-0690">Ribosome biogenesis</keyword>
<dbReference type="Proteomes" id="UP000031641">
    <property type="component" value="Chromosome"/>
</dbReference>
<feature type="region of interest" description="G1" evidence="7">
    <location>
        <begin position="15"/>
        <end position="22"/>
    </location>
</feature>
<keyword evidence="10" id="KW-1185">Reference proteome</keyword>
<dbReference type="PROSITE" id="PS51713">
    <property type="entry name" value="G_ERA"/>
    <property type="match status" value="1"/>
</dbReference>
<dbReference type="Gene3D" id="3.40.50.300">
    <property type="entry name" value="P-loop containing nucleotide triphosphate hydrolases"/>
    <property type="match status" value="1"/>
</dbReference>
<dbReference type="InterPro" id="IPR009019">
    <property type="entry name" value="KH_sf_prok-type"/>
</dbReference>
<feature type="region of interest" description="G5" evidence="7">
    <location>
        <begin position="153"/>
        <end position="155"/>
    </location>
</feature>
<dbReference type="InterPro" id="IPR005225">
    <property type="entry name" value="Small_GTP-bd"/>
</dbReference>
<dbReference type="SUPFAM" id="SSF54814">
    <property type="entry name" value="Prokaryotic type KH domain (KH-domain type II)"/>
    <property type="match status" value="1"/>
</dbReference>
<evidence type="ECO:0000256" key="6">
    <source>
        <dbReference type="HAMAP-Rule" id="MF_00367"/>
    </source>
</evidence>
<dbReference type="SUPFAM" id="SSF52540">
    <property type="entry name" value="P-loop containing nucleoside triphosphate hydrolases"/>
    <property type="match status" value="1"/>
</dbReference>
<evidence type="ECO:0000256" key="5">
    <source>
        <dbReference type="ARBA" id="ARBA00023134"/>
    </source>
</evidence>
<dbReference type="CDD" id="cd04163">
    <property type="entry name" value="Era"/>
    <property type="match status" value="1"/>
</dbReference>
<keyword evidence="6" id="KW-0963">Cytoplasm</keyword>
<keyword evidence="6" id="KW-1003">Cell membrane</keyword>
<evidence type="ECO:0000256" key="3">
    <source>
        <dbReference type="ARBA" id="ARBA00022741"/>
    </source>
</evidence>
<dbReference type="STRING" id="29554.MCAN360_0162"/>
<evidence type="ECO:0000256" key="1">
    <source>
        <dbReference type="ARBA" id="ARBA00007921"/>
    </source>
</evidence>
<dbReference type="GO" id="GO:0005829">
    <property type="term" value="C:cytosol"/>
    <property type="evidence" value="ECO:0007669"/>
    <property type="project" value="TreeGrafter"/>
</dbReference>
<dbReference type="Pfam" id="PF01926">
    <property type="entry name" value="MMR_HSR1"/>
    <property type="match status" value="1"/>
</dbReference>
<feature type="domain" description="Era-type G" evidence="8">
    <location>
        <begin position="7"/>
        <end position="175"/>
    </location>
</feature>
<accession>A0A077L553</accession>
<feature type="region of interest" description="G4" evidence="7">
    <location>
        <begin position="125"/>
        <end position="128"/>
    </location>
</feature>
<gene>
    <name evidence="6 9" type="primary">era</name>
    <name evidence="9" type="ORF">MCAN360_0162</name>
</gene>
<feature type="binding site" evidence="6">
    <location>
        <begin position="62"/>
        <end position="66"/>
    </location>
    <ligand>
        <name>GTP</name>
        <dbReference type="ChEBI" id="CHEBI:37565"/>
    </ligand>
</feature>
<dbReference type="NCBIfam" id="TIGR00436">
    <property type="entry name" value="era"/>
    <property type="match status" value="1"/>
</dbReference>
<dbReference type="KEGG" id="mcan:MCAN360_0162"/>
<dbReference type="HAMAP" id="MF_00367">
    <property type="entry name" value="GTPase_Era"/>
    <property type="match status" value="1"/>
</dbReference>
<dbReference type="GO" id="GO:0070181">
    <property type="term" value="F:small ribosomal subunit rRNA binding"/>
    <property type="evidence" value="ECO:0007669"/>
    <property type="project" value="UniProtKB-UniRule"/>
</dbReference>
<keyword evidence="4 6" id="KW-0694">RNA-binding</keyword>
<feature type="binding site" evidence="6">
    <location>
        <begin position="15"/>
        <end position="22"/>
    </location>
    <ligand>
        <name>GTP</name>
        <dbReference type="ChEBI" id="CHEBI:37565"/>
    </ligand>
</feature>
<dbReference type="Gene3D" id="3.30.300.20">
    <property type="match status" value="1"/>
</dbReference>
<evidence type="ECO:0000256" key="2">
    <source>
        <dbReference type="ARBA" id="ARBA00020484"/>
    </source>
</evidence>
<dbReference type="InterPro" id="IPR005662">
    <property type="entry name" value="GTPase_Era-like"/>
</dbReference>
<evidence type="ECO:0000256" key="7">
    <source>
        <dbReference type="PROSITE-ProRule" id="PRU01050"/>
    </source>
</evidence>
<dbReference type="PANTHER" id="PTHR42698:SF1">
    <property type="entry name" value="GTPASE ERA, MITOCHONDRIAL"/>
    <property type="match status" value="1"/>
</dbReference>
<evidence type="ECO:0000256" key="4">
    <source>
        <dbReference type="ARBA" id="ARBA00022884"/>
    </source>
</evidence>
<dbReference type="InterPro" id="IPR004044">
    <property type="entry name" value="KH_dom_type_2"/>
</dbReference>
<feature type="region of interest" description="G3" evidence="7">
    <location>
        <begin position="62"/>
        <end position="65"/>
    </location>
</feature>
<keyword evidence="6" id="KW-0472">Membrane</keyword>
<name>A0A077L553_9BACT</name>
<dbReference type="GO" id="GO:0005886">
    <property type="term" value="C:plasma membrane"/>
    <property type="evidence" value="ECO:0007669"/>
    <property type="project" value="UniProtKB-SubCell"/>
</dbReference>
<dbReference type="AlphaFoldDB" id="A0A077L553"/>
<evidence type="ECO:0000313" key="9">
    <source>
        <dbReference type="EMBL" id="BAP39415.1"/>
    </source>
</evidence>
<dbReference type="GO" id="GO:0043024">
    <property type="term" value="F:ribosomal small subunit binding"/>
    <property type="evidence" value="ECO:0007669"/>
    <property type="project" value="TreeGrafter"/>
</dbReference>
<keyword evidence="3 6" id="KW-0547">Nucleotide-binding</keyword>
<organism evidence="9 10">
    <name type="scientific">Metamycoplasma canadense</name>
    <dbReference type="NCBI Taxonomy" id="29554"/>
    <lineage>
        <taxon>Bacteria</taxon>
        <taxon>Bacillati</taxon>
        <taxon>Mycoplasmatota</taxon>
        <taxon>Mycoplasmoidales</taxon>
        <taxon>Metamycoplasmataceae</taxon>
        <taxon>Metamycoplasma</taxon>
    </lineage>
</organism>
<comment type="similarity">
    <text evidence="1 6 7">Belongs to the TRAFAC class TrmE-Era-EngA-EngB-Septin-like GTPase superfamily. Era GTPase family.</text>
</comment>
<dbReference type="CDD" id="cd22534">
    <property type="entry name" value="KH-II_Era"/>
    <property type="match status" value="1"/>
</dbReference>
<dbReference type="InterPro" id="IPR030388">
    <property type="entry name" value="G_ERA_dom"/>
</dbReference>
<dbReference type="Pfam" id="PF07650">
    <property type="entry name" value="KH_2"/>
    <property type="match status" value="1"/>
</dbReference>
<keyword evidence="6" id="KW-0699">rRNA-binding</keyword>
<evidence type="ECO:0000259" key="8">
    <source>
        <dbReference type="PROSITE" id="PS51713"/>
    </source>
</evidence>
<feature type="binding site" evidence="6">
    <location>
        <begin position="125"/>
        <end position="128"/>
    </location>
    <ligand>
        <name>GTP</name>
        <dbReference type="ChEBI" id="CHEBI:37565"/>
    </ligand>
</feature>
<dbReference type="HOGENOM" id="CLU_038009_1_0_14"/>
<evidence type="ECO:0000313" key="10">
    <source>
        <dbReference type="Proteomes" id="UP000031641"/>
    </source>
</evidence>
<dbReference type="GO" id="GO:0003924">
    <property type="term" value="F:GTPase activity"/>
    <property type="evidence" value="ECO:0007669"/>
    <property type="project" value="UniProtKB-UniRule"/>
</dbReference>
<dbReference type="NCBIfam" id="TIGR00231">
    <property type="entry name" value="small_GTP"/>
    <property type="match status" value="1"/>
</dbReference>
<keyword evidence="5 6" id="KW-0342">GTP-binding</keyword>
<comment type="subcellular location">
    <subcellularLocation>
        <location evidence="6">Cytoplasm</location>
    </subcellularLocation>
    <subcellularLocation>
        <location evidence="6">Cell membrane</location>
        <topology evidence="6">Peripheral membrane protein</topology>
    </subcellularLocation>
</comment>
<reference evidence="10" key="1">
    <citation type="journal article" date="2014" name="Genome Announc.">
        <title>Complete Genome Sequence of Mycoplasma canadense Strain HAZ 360_1 from Bovine Mastitic Milk in Japan.</title>
        <authorList>
            <person name="Hata E."/>
        </authorList>
    </citation>
    <scope>NUCLEOTIDE SEQUENCE [LARGE SCALE GENOMIC DNA]</scope>
    <source>
        <strain evidence="10">HAZ360_1</strain>
    </source>
</reference>
<dbReference type="InterPro" id="IPR006073">
    <property type="entry name" value="GTP-bd"/>
</dbReference>
<comment type="function">
    <text evidence="6">An essential GTPase that binds both GDP and GTP, with rapid nucleotide exchange. Plays a role in 16S rRNA processing and 30S ribosomal subunit biogenesis and possibly also in cell cycle regulation and energy metabolism.</text>
</comment>
<dbReference type="EMBL" id="AP014631">
    <property type="protein sequence ID" value="BAP39415.1"/>
    <property type="molecule type" value="Genomic_DNA"/>
</dbReference>
<feature type="region of interest" description="G2" evidence="7">
    <location>
        <begin position="41"/>
        <end position="45"/>
    </location>
</feature>
<dbReference type="NCBIfam" id="NF000908">
    <property type="entry name" value="PRK00089.1"/>
    <property type="match status" value="1"/>
</dbReference>
<proteinExistence type="inferred from homology"/>
<dbReference type="GO" id="GO:0005525">
    <property type="term" value="F:GTP binding"/>
    <property type="evidence" value="ECO:0007669"/>
    <property type="project" value="UniProtKB-UniRule"/>
</dbReference>
<protein>
    <recommendedName>
        <fullName evidence="2 6">GTPase Era</fullName>
    </recommendedName>
</protein>
<dbReference type="PANTHER" id="PTHR42698">
    <property type="entry name" value="GTPASE ERA"/>
    <property type="match status" value="1"/>
</dbReference>
<sequence length="299" mass="34157">MWGDMKKICYVGLIGRPNVGKSTLVNNILDFDLAIVSNLAQTTRDNIKGIYNDNNNQIIFIDTPGIHKAEFLLSEKLNEKAYNTIQSVDLILFLTPANEELGKGDKFIINKIKELNDVNKIAVLTKIDLINNKNILDKKANELKALGFEVILGVGQGYKQTYDDVINEIKKYSYEDIPPYDDDQLSDVSLRFIAKEIIREASIKNLFQEVPHSIAVIIDEFKEHEEIYKPYDIYATIYVKSESQKGIVIGQCGKKIKSISMQSRQKMTKVFDHATNLFLKVKVDQDWVDNEQKIKKVGY</sequence>
<dbReference type="InterPro" id="IPR027417">
    <property type="entry name" value="P-loop_NTPase"/>
</dbReference>
<dbReference type="GO" id="GO:0000028">
    <property type="term" value="P:ribosomal small subunit assembly"/>
    <property type="evidence" value="ECO:0007669"/>
    <property type="project" value="TreeGrafter"/>
</dbReference>
<comment type="subunit">
    <text evidence="6">Monomer.</text>
</comment>